<comment type="caution">
    <text evidence="15">Lacks conserved residue(s) required for the propagation of feature annotation.</text>
</comment>
<dbReference type="AlphaFoldDB" id="A0A6G1IB78"/>
<keyword evidence="12 15" id="KW-1015">Disulfide bond</keyword>
<evidence type="ECO:0000256" key="2">
    <source>
        <dbReference type="ARBA" id="ARBA00004613"/>
    </source>
</evidence>
<sequence length="159" mass="15245">MRAAFLIAALAASVIAQTPDLSQLPKCATSCVGTGLTTTGCSNINVNCICASKDWINTLSCCVSKACSEDDQKKTIQFAHDICAPAGVALPSAAGCSSADAGPTSSPSGAGSNATVATTTPKVSSAASGTAAAATKNAAAVEGVGLGVAAAVGLLAVVL</sequence>
<evidence type="ECO:0000256" key="9">
    <source>
        <dbReference type="ARBA" id="ARBA00022729"/>
    </source>
</evidence>
<feature type="domain" description="CFEM" evidence="17">
    <location>
        <begin position="1"/>
        <end position="110"/>
    </location>
</feature>
<evidence type="ECO:0000256" key="16">
    <source>
        <dbReference type="SAM" id="SignalP"/>
    </source>
</evidence>
<dbReference type="GO" id="GO:0046872">
    <property type="term" value="F:metal ion binding"/>
    <property type="evidence" value="ECO:0007669"/>
    <property type="project" value="UniProtKB-KW"/>
</dbReference>
<keyword evidence="14" id="KW-0449">Lipoprotein</keyword>
<evidence type="ECO:0000256" key="12">
    <source>
        <dbReference type="ARBA" id="ARBA00023157"/>
    </source>
</evidence>
<keyword evidence="5" id="KW-0964">Secreted</keyword>
<evidence type="ECO:0000256" key="10">
    <source>
        <dbReference type="ARBA" id="ARBA00023004"/>
    </source>
</evidence>
<dbReference type="GO" id="GO:0098552">
    <property type="term" value="C:side of membrane"/>
    <property type="evidence" value="ECO:0007669"/>
    <property type="project" value="UniProtKB-KW"/>
</dbReference>
<evidence type="ECO:0000313" key="19">
    <source>
        <dbReference type="Proteomes" id="UP000799640"/>
    </source>
</evidence>
<keyword evidence="11" id="KW-0472">Membrane</keyword>
<evidence type="ECO:0000256" key="15">
    <source>
        <dbReference type="PROSITE-ProRule" id="PRU01356"/>
    </source>
</evidence>
<evidence type="ECO:0000256" key="13">
    <source>
        <dbReference type="ARBA" id="ARBA00023180"/>
    </source>
</evidence>
<gene>
    <name evidence="18" type="ORF">EJ06DRAFT_30323</name>
</gene>
<evidence type="ECO:0000256" key="11">
    <source>
        <dbReference type="ARBA" id="ARBA00023136"/>
    </source>
</evidence>
<evidence type="ECO:0000313" key="18">
    <source>
        <dbReference type="EMBL" id="KAF2405563.1"/>
    </source>
</evidence>
<feature type="signal peptide" evidence="16">
    <location>
        <begin position="1"/>
        <end position="16"/>
    </location>
</feature>
<organism evidence="18 19">
    <name type="scientific">Trichodelitschia bisporula</name>
    <dbReference type="NCBI Taxonomy" id="703511"/>
    <lineage>
        <taxon>Eukaryota</taxon>
        <taxon>Fungi</taxon>
        <taxon>Dikarya</taxon>
        <taxon>Ascomycota</taxon>
        <taxon>Pezizomycotina</taxon>
        <taxon>Dothideomycetes</taxon>
        <taxon>Dothideomycetes incertae sedis</taxon>
        <taxon>Phaeotrichales</taxon>
        <taxon>Phaeotrichaceae</taxon>
        <taxon>Trichodelitschia</taxon>
    </lineage>
</organism>
<proteinExistence type="inferred from homology"/>
<feature type="chain" id="PRO_5026283606" description="CFEM domain-containing protein" evidence="16">
    <location>
        <begin position="17"/>
        <end position="159"/>
    </location>
</feature>
<evidence type="ECO:0000256" key="3">
    <source>
        <dbReference type="ARBA" id="ARBA00010031"/>
    </source>
</evidence>
<dbReference type="PROSITE" id="PS52012">
    <property type="entry name" value="CFEM"/>
    <property type="match status" value="1"/>
</dbReference>
<keyword evidence="19" id="KW-1185">Reference proteome</keyword>
<keyword evidence="10" id="KW-0408">Iron</keyword>
<keyword evidence="8" id="KW-0479">Metal-binding</keyword>
<accession>A0A6G1IB78</accession>
<keyword evidence="6" id="KW-0349">Heme</keyword>
<evidence type="ECO:0000256" key="6">
    <source>
        <dbReference type="ARBA" id="ARBA00022617"/>
    </source>
</evidence>
<name>A0A6G1IB78_9PEZI</name>
<dbReference type="GO" id="GO:0005886">
    <property type="term" value="C:plasma membrane"/>
    <property type="evidence" value="ECO:0007669"/>
    <property type="project" value="UniProtKB-SubCell"/>
</dbReference>
<dbReference type="InterPro" id="IPR051735">
    <property type="entry name" value="CFEM_domain"/>
</dbReference>
<dbReference type="PANTHER" id="PTHR37928:SF2">
    <property type="entry name" value="GPI ANCHORED CFEM DOMAIN PROTEIN (AFU_ORTHOLOGUE AFUA_6G10580)"/>
    <property type="match status" value="1"/>
</dbReference>
<evidence type="ECO:0000256" key="8">
    <source>
        <dbReference type="ARBA" id="ARBA00022723"/>
    </source>
</evidence>
<evidence type="ECO:0000256" key="5">
    <source>
        <dbReference type="ARBA" id="ARBA00022525"/>
    </source>
</evidence>
<evidence type="ECO:0000256" key="14">
    <source>
        <dbReference type="ARBA" id="ARBA00023288"/>
    </source>
</evidence>
<dbReference type="PANTHER" id="PTHR37928">
    <property type="entry name" value="CFEM DOMAIN PROTEIN (AFU_ORTHOLOGUE AFUA_6G14090)"/>
    <property type="match status" value="1"/>
</dbReference>
<feature type="disulfide bond" evidence="15">
    <location>
        <begin position="31"/>
        <end position="62"/>
    </location>
</feature>
<dbReference type="Proteomes" id="UP000799640">
    <property type="component" value="Unassembled WGS sequence"/>
</dbReference>
<keyword evidence="7" id="KW-0336">GPI-anchor</keyword>
<protein>
    <recommendedName>
        <fullName evidence="17">CFEM domain-containing protein</fullName>
    </recommendedName>
</protein>
<keyword evidence="13" id="KW-0325">Glycoprotein</keyword>
<comment type="subcellular location">
    <subcellularLocation>
        <location evidence="1">Cell membrane</location>
        <topology evidence="1">Lipid-anchor</topology>
        <topology evidence="1">GPI-anchor</topology>
    </subcellularLocation>
    <subcellularLocation>
        <location evidence="2">Secreted</location>
    </subcellularLocation>
</comment>
<feature type="disulfide bond" evidence="15">
    <location>
        <begin position="50"/>
        <end position="83"/>
    </location>
</feature>
<dbReference type="OrthoDB" id="3065412at2759"/>
<dbReference type="SMART" id="SM00747">
    <property type="entry name" value="CFEM"/>
    <property type="match status" value="1"/>
</dbReference>
<feature type="disulfide bond" evidence="15">
    <location>
        <begin position="41"/>
        <end position="48"/>
    </location>
</feature>
<evidence type="ECO:0000256" key="1">
    <source>
        <dbReference type="ARBA" id="ARBA00004609"/>
    </source>
</evidence>
<evidence type="ECO:0000256" key="7">
    <source>
        <dbReference type="ARBA" id="ARBA00022622"/>
    </source>
</evidence>
<keyword evidence="4" id="KW-1003">Cell membrane</keyword>
<dbReference type="GO" id="GO:0005576">
    <property type="term" value="C:extracellular region"/>
    <property type="evidence" value="ECO:0007669"/>
    <property type="project" value="UniProtKB-SubCell"/>
</dbReference>
<feature type="disulfide bond" evidence="15">
    <location>
        <begin position="27"/>
        <end position="67"/>
    </location>
</feature>
<comment type="similarity">
    <text evidence="3">Belongs to the RBT5 family.</text>
</comment>
<dbReference type="InterPro" id="IPR008427">
    <property type="entry name" value="Extracellular_membr_CFEM_dom"/>
</dbReference>
<evidence type="ECO:0000259" key="17">
    <source>
        <dbReference type="PROSITE" id="PS52012"/>
    </source>
</evidence>
<keyword evidence="9 16" id="KW-0732">Signal</keyword>
<evidence type="ECO:0000256" key="4">
    <source>
        <dbReference type="ARBA" id="ARBA00022475"/>
    </source>
</evidence>
<dbReference type="Pfam" id="PF05730">
    <property type="entry name" value="CFEM"/>
    <property type="match status" value="1"/>
</dbReference>
<dbReference type="EMBL" id="ML996687">
    <property type="protein sequence ID" value="KAF2405563.1"/>
    <property type="molecule type" value="Genomic_DNA"/>
</dbReference>
<reference evidence="18" key="1">
    <citation type="journal article" date="2020" name="Stud. Mycol.">
        <title>101 Dothideomycetes genomes: a test case for predicting lifestyles and emergence of pathogens.</title>
        <authorList>
            <person name="Haridas S."/>
            <person name="Albert R."/>
            <person name="Binder M."/>
            <person name="Bloem J."/>
            <person name="Labutti K."/>
            <person name="Salamov A."/>
            <person name="Andreopoulos B."/>
            <person name="Baker S."/>
            <person name="Barry K."/>
            <person name="Bills G."/>
            <person name="Bluhm B."/>
            <person name="Cannon C."/>
            <person name="Castanera R."/>
            <person name="Culley D."/>
            <person name="Daum C."/>
            <person name="Ezra D."/>
            <person name="Gonzalez J."/>
            <person name="Henrissat B."/>
            <person name="Kuo A."/>
            <person name="Liang C."/>
            <person name="Lipzen A."/>
            <person name="Lutzoni F."/>
            <person name="Magnuson J."/>
            <person name="Mondo S."/>
            <person name="Nolan M."/>
            <person name="Ohm R."/>
            <person name="Pangilinan J."/>
            <person name="Park H.-J."/>
            <person name="Ramirez L."/>
            <person name="Alfaro M."/>
            <person name="Sun H."/>
            <person name="Tritt A."/>
            <person name="Yoshinaga Y."/>
            <person name="Zwiers L.-H."/>
            <person name="Turgeon B."/>
            <person name="Goodwin S."/>
            <person name="Spatafora J."/>
            <person name="Crous P."/>
            <person name="Grigoriev I."/>
        </authorList>
    </citation>
    <scope>NUCLEOTIDE SEQUENCE</scope>
    <source>
        <strain evidence="18">CBS 262.69</strain>
    </source>
</reference>